<name>A0ABM1VVZ8_APLCA</name>
<evidence type="ECO:0000313" key="2">
    <source>
        <dbReference type="RefSeq" id="XP_035826590.1"/>
    </source>
</evidence>
<proteinExistence type="predicted"/>
<sequence>MFCQGEEAGKRRYKRQAVVVENTVELFFVVDFADFERYEAEFGTTGAGTEELIKLNIAYAAESANVKLQNLREEFPESVVRLCVVGVLVIKEPGHSNFTDNNTVDGVVSEDRAVADFINFVKSNSWFLPKADHYIGFTG</sequence>
<reference evidence="2" key="1">
    <citation type="submission" date="2025-08" db="UniProtKB">
        <authorList>
            <consortium name="RefSeq"/>
        </authorList>
    </citation>
    <scope>IDENTIFICATION</scope>
</reference>
<gene>
    <name evidence="2" type="primary">LOC118477944</name>
</gene>
<evidence type="ECO:0000313" key="1">
    <source>
        <dbReference type="Proteomes" id="UP000694888"/>
    </source>
</evidence>
<accession>A0ABM1VVZ8</accession>
<dbReference type="RefSeq" id="XP_035826590.1">
    <property type="nucleotide sequence ID" value="XM_035970697.1"/>
</dbReference>
<dbReference type="Proteomes" id="UP000694888">
    <property type="component" value="Unplaced"/>
</dbReference>
<protein>
    <submittedName>
        <fullName evidence="2">Uncharacterized protein LOC118477944</fullName>
    </submittedName>
</protein>
<keyword evidence="1" id="KW-1185">Reference proteome</keyword>
<organism evidence="1 2">
    <name type="scientific">Aplysia californica</name>
    <name type="common">California sea hare</name>
    <dbReference type="NCBI Taxonomy" id="6500"/>
    <lineage>
        <taxon>Eukaryota</taxon>
        <taxon>Metazoa</taxon>
        <taxon>Spiralia</taxon>
        <taxon>Lophotrochozoa</taxon>
        <taxon>Mollusca</taxon>
        <taxon>Gastropoda</taxon>
        <taxon>Heterobranchia</taxon>
        <taxon>Euthyneura</taxon>
        <taxon>Tectipleura</taxon>
        <taxon>Aplysiida</taxon>
        <taxon>Aplysioidea</taxon>
        <taxon>Aplysiidae</taxon>
        <taxon>Aplysia</taxon>
    </lineage>
</organism>
<dbReference type="GeneID" id="118477944"/>